<accession>A0A0F9F4C9</accession>
<sequence>MAAEWLTSSVSISARSGADILPFDPFGDFETEGYLRNTQGLTDPESVKHVEHSMFVANLDDAIGMLRARKVIDYGSFLEVHRILFEEFYPWAGQDRMTTAPKLYISKGDVRFAQASEVRMAVDWGLNLASKNVLENCGTVMGQFALGHPFLDGNGRTIMLVFGELCYRAGFGIAWEGTRKADYLQALTQELDDPRSAPLNAYLAPFITDRVPHAAYSRTLNELPGLSGMERFMDEGREVTGYTSDPAAKDAYEAYMAVRYAAMRVEEDETGKA</sequence>
<dbReference type="PROSITE" id="PS51459">
    <property type="entry name" value="FIDO"/>
    <property type="match status" value="1"/>
</dbReference>
<dbReference type="SUPFAM" id="SSF140931">
    <property type="entry name" value="Fic-like"/>
    <property type="match status" value="1"/>
</dbReference>
<keyword evidence="3" id="KW-0547">Nucleotide-binding</keyword>
<dbReference type="GO" id="GO:0016779">
    <property type="term" value="F:nucleotidyltransferase activity"/>
    <property type="evidence" value="ECO:0007669"/>
    <property type="project" value="UniProtKB-KW"/>
</dbReference>
<dbReference type="Gene3D" id="1.10.3290.10">
    <property type="entry name" value="Fido-like domain"/>
    <property type="match status" value="1"/>
</dbReference>
<organism evidence="6">
    <name type="scientific">marine sediment metagenome</name>
    <dbReference type="NCBI Taxonomy" id="412755"/>
    <lineage>
        <taxon>unclassified sequences</taxon>
        <taxon>metagenomes</taxon>
        <taxon>ecological metagenomes</taxon>
    </lineage>
</organism>
<dbReference type="GO" id="GO:0005524">
    <property type="term" value="F:ATP binding"/>
    <property type="evidence" value="ECO:0007669"/>
    <property type="project" value="UniProtKB-KW"/>
</dbReference>
<evidence type="ECO:0000313" key="6">
    <source>
        <dbReference type="EMBL" id="KKL73311.1"/>
    </source>
</evidence>
<dbReference type="InterPro" id="IPR036597">
    <property type="entry name" value="Fido-like_dom_sf"/>
</dbReference>
<dbReference type="InterPro" id="IPR003812">
    <property type="entry name" value="Fido"/>
</dbReference>
<comment type="caution">
    <text evidence="6">The sequence shown here is derived from an EMBL/GenBank/DDBJ whole genome shotgun (WGS) entry which is preliminary data.</text>
</comment>
<feature type="domain" description="Fido" evidence="5">
    <location>
        <begin position="72"/>
        <end position="205"/>
    </location>
</feature>
<dbReference type="Pfam" id="PF02661">
    <property type="entry name" value="Fic"/>
    <property type="match status" value="1"/>
</dbReference>
<dbReference type="GO" id="GO:0051302">
    <property type="term" value="P:regulation of cell division"/>
    <property type="evidence" value="ECO:0007669"/>
    <property type="project" value="TreeGrafter"/>
</dbReference>
<dbReference type="AlphaFoldDB" id="A0A0F9F4C9"/>
<dbReference type="PANTHER" id="PTHR39560">
    <property type="entry name" value="PROTEIN ADENYLYLTRANSFERASE FIC-RELATED"/>
    <property type="match status" value="1"/>
</dbReference>
<gene>
    <name evidence="6" type="ORF">LCGC14_2076180</name>
</gene>
<keyword evidence="1" id="KW-0808">Transferase</keyword>
<evidence type="ECO:0000259" key="5">
    <source>
        <dbReference type="PROSITE" id="PS51459"/>
    </source>
</evidence>
<evidence type="ECO:0000256" key="3">
    <source>
        <dbReference type="ARBA" id="ARBA00022741"/>
    </source>
</evidence>
<dbReference type="PANTHER" id="PTHR39560:SF1">
    <property type="entry name" value="PROTEIN ADENYLYLTRANSFERASE FIC-RELATED"/>
    <property type="match status" value="1"/>
</dbReference>
<protein>
    <recommendedName>
        <fullName evidence="5">Fido domain-containing protein</fullName>
    </recommendedName>
</protein>
<keyword evidence="2" id="KW-0548">Nucleotidyltransferase</keyword>
<proteinExistence type="predicted"/>
<evidence type="ECO:0000256" key="1">
    <source>
        <dbReference type="ARBA" id="ARBA00022679"/>
    </source>
</evidence>
<evidence type="ECO:0000256" key="2">
    <source>
        <dbReference type="ARBA" id="ARBA00022695"/>
    </source>
</evidence>
<dbReference type="EMBL" id="LAZR01024998">
    <property type="protein sequence ID" value="KKL73311.1"/>
    <property type="molecule type" value="Genomic_DNA"/>
</dbReference>
<reference evidence="6" key="1">
    <citation type="journal article" date="2015" name="Nature">
        <title>Complex archaea that bridge the gap between prokaryotes and eukaryotes.</title>
        <authorList>
            <person name="Spang A."/>
            <person name="Saw J.H."/>
            <person name="Jorgensen S.L."/>
            <person name="Zaremba-Niedzwiedzka K."/>
            <person name="Martijn J."/>
            <person name="Lind A.E."/>
            <person name="van Eijk R."/>
            <person name="Schleper C."/>
            <person name="Guy L."/>
            <person name="Ettema T.J."/>
        </authorList>
    </citation>
    <scope>NUCLEOTIDE SEQUENCE</scope>
</reference>
<name>A0A0F9F4C9_9ZZZZ</name>
<keyword evidence="4" id="KW-0067">ATP-binding</keyword>
<evidence type="ECO:0000256" key="4">
    <source>
        <dbReference type="ARBA" id="ARBA00022840"/>
    </source>
</evidence>